<keyword evidence="6" id="KW-0813">Transport</keyword>
<dbReference type="NCBIfam" id="NF010352">
    <property type="entry name" value="PRK13780.1"/>
    <property type="match status" value="1"/>
</dbReference>
<name>A0A0K9GUB5_9BACI</name>
<dbReference type="InterPro" id="IPR035895">
    <property type="entry name" value="HPr-like_sf"/>
</dbReference>
<dbReference type="GO" id="GO:0009401">
    <property type="term" value="P:phosphoenolpyruvate-dependent sugar phosphotransferase system"/>
    <property type="evidence" value="ECO:0007669"/>
    <property type="project" value="UniProtKB-KW"/>
</dbReference>
<dbReference type="GO" id="GO:0005737">
    <property type="term" value="C:cytoplasm"/>
    <property type="evidence" value="ECO:0007669"/>
    <property type="project" value="UniProtKB-SubCell"/>
</dbReference>
<keyword evidence="10" id="KW-1185">Reference proteome</keyword>
<dbReference type="Proteomes" id="UP000037146">
    <property type="component" value="Unassembled WGS sequence"/>
</dbReference>
<dbReference type="PANTHER" id="PTHR33705">
    <property type="entry name" value="PHOSPHOCARRIER PROTEIN HPR"/>
    <property type="match status" value="1"/>
</dbReference>
<evidence type="ECO:0000256" key="5">
    <source>
        <dbReference type="ARBA" id="ARBA00022490"/>
    </source>
</evidence>
<comment type="function">
    <text evidence="1">General (non sugar-specific) component of the phosphoenolpyruvate-dependent sugar phosphotransferase system (sugar PTS). This major carbohydrate active-transport system catalyzes the phosphorylation of incoming sugar substrates concomitantly with their translocation across the cell membrane. The phosphoryl group from phosphoenolpyruvate (PEP) is transferred to the phosphoryl carrier protein HPr by enzyme I. Phospho-HPr then transfers it to the PTS EIIA domain.</text>
</comment>
<protein>
    <recommendedName>
        <fullName evidence="4">Phosphocarrier protein HPr</fullName>
    </recommendedName>
</protein>
<reference evidence="10" key="1">
    <citation type="submission" date="2015-07" db="EMBL/GenBank/DDBJ databases">
        <title>Genome sequencing project for genomic taxonomy and phylogenomics of Bacillus-like bacteria.</title>
        <authorList>
            <person name="Liu B."/>
            <person name="Wang J."/>
            <person name="Zhu Y."/>
            <person name="Liu G."/>
            <person name="Chen Q."/>
            <person name="Chen Z."/>
            <person name="Lan J."/>
            <person name="Che J."/>
            <person name="Ge C."/>
            <person name="Shi H."/>
            <person name="Pan Z."/>
            <person name="Liu X."/>
        </authorList>
    </citation>
    <scope>NUCLEOTIDE SEQUENCE [LARGE SCALE GENOMIC DNA]</scope>
    <source>
        <strain evidence="10">FJAT-27997</strain>
    </source>
</reference>
<evidence type="ECO:0000313" key="9">
    <source>
        <dbReference type="EMBL" id="KMY50240.1"/>
    </source>
</evidence>
<dbReference type="PROSITE" id="PS00369">
    <property type="entry name" value="PTS_HPR_HIS"/>
    <property type="match status" value="1"/>
</dbReference>
<dbReference type="EMBL" id="LFZW01000001">
    <property type="protein sequence ID" value="KMY50240.1"/>
    <property type="molecule type" value="Genomic_DNA"/>
</dbReference>
<evidence type="ECO:0000256" key="4">
    <source>
        <dbReference type="ARBA" id="ARBA00020422"/>
    </source>
</evidence>
<dbReference type="PATRIC" id="fig|1679170.3.peg.2884"/>
<dbReference type="Gene3D" id="3.30.1340.10">
    <property type="entry name" value="HPr-like"/>
    <property type="match status" value="1"/>
</dbReference>
<evidence type="ECO:0000256" key="1">
    <source>
        <dbReference type="ARBA" id="ARBA00003681"/>
    </source>
</evidence>
<dbReference type="PANTHER" id="PTHR33705:SF2">
    <property type="entry name" value="PHOSPHOCARRIER PROTEIN NPR"/>
    <property type="match status" value="1"/>
</dbReference>
<comment type="subcellular location">
    <subcellularLocation>
        <location evidence="2">Cytoplasm</location>
    </subcellularLocation>
</comment>
<dbReference type="AlphaFoldDB" id="A0A0K9GUB5"/>
<dbReference type="Pfam" id="PF00381">
    <property type="entry name" value="PTS-HPr"/>
    <property type="match status" value="1"/>
</dbReference>
<gene>
    <name evidence="9" type="ORF">AC625_12640</name>
</gene>
<dbReference type="PRINTS" id="PR00107">
    <property type="entry name" value="PHOSPHOCPHPR"/>
</dbReference>
<dbReference type="SUPFAM" id="SSF55594">
    <property type="entry name" value="HPr-like"/>
    <property type="match status" value="1"/>
</dbReference>
<evidence type="ECO:0000259" key="8">
    <source>
        <dbReference type="PROSITE" id="PS51350"/>
    </source>
</evidence>
<proteinExistence type="inferred from homology"/>
<dbReference type="InterPro" id="IPR000032">
    <property type="entry name" value="HPr-like"/>
</dbReference>
<feature type="domain" description="HPr" evidence="8">
    <location>
        <begin position="1"/>
        <end position="88"/>
    </location>
</feature>
<evidence type="ECO:0000313" key="10">
    <source>
        <dbReference type="Proteomes" id="UP000037146"/>
    </source>
</evidence>
<dbReference type="STRING" id="1679170.AC625_12640"/>
<dbReference type="CDD" id="cd00367">
    <property type="entry name" value="PTS-HPr_like"/>
    <property type="match status" value="1"/>
</dbReference>
<dbReference type="PROSITE" id="PS00589">
    <property type="entry name" value="PTS_HPR_SER"/>
    <property type="match status" value="1"/>
</dbReference>
<dbReference type="OrthoDB" id="9809047at2"/>
<keyword evidence="6" id="KW-0762">Sugar transport</keyword>
<dbReference type="PROSITE" id="PS51350">
    <property type="entry name" value="PTS_HPR_DOM"/>
    <property type="match status" value="1"/>
</dbReference>
<organism evidence="9 10">
    <name type="scientific">Peribacillus loiseleuriae</name>
    <dbReference type="NCBI Taxonomy" id="1679170"/>
    <lineage>
        <taxon>Bacteria</taxon>
        <taxon>Bacillati</taxon>
        <taxon>Bacillota</taxon>
        <taxon>Bacilli</taxon>
        <taxon>Bacillales</taxon>
        <taxon>Bacillaceae</taxon>
        <taxon>Peribacillus</taxon>
    </lineage>
</organism>
<keyword evidence="7" id="KW-0598">Phosphotransferase system</keyword>
<evidence type="ECO:0000256" key="7">
    <source>
        <dbReference type="ARBA" id="ARBA00022683"/>
    </source>
</evidence>
<evidence type="ECO:0000256" key="6">
    <source>
        <dbReference type="ARBA" id="ARBA00022597"/>
    </source>
</evidence>
<comment type="caution">
    <text evidence="9">The sequence shown here is derived from an EMBL/GenBank/DDBJ whole genome shotgun (WGS) entry which is preliminary data.</text>
</comment>
<dbReference type="InterPro" id="IPR001020">
    <property type="entry name" value="PTS_HPr_His_P_site"/>
</dbReference>
<dbReference type="InterPro" id="IPR050399">
    <property type="entry name" value="HPr"/>
</dbReference>
<dbReference type="NCBIfam" id="TIGR01003">
    <property type="entry name" value="PTS_HPr_family"/>
    <property type="match status" value="1"/>
</dbReference>
<accession>A0A0K9GUB5</accession>
<comment type="similarity">
    <text evidence="3">Belongs to the HPr family.</text>
</comment>
<keyword evidence="5" id="KW-0963">Cytoplasm</keyword>
<dbReference type="InterPro" id="IPR002114">
    <property type="entry name" value="PTS_HPr_Ser_P_site"/>
</dbReference>
<dbReference type="RefSeq" id="WP_049681587.1">
    <property type="nucleotide sequence ID" value="NZ_LFZW01000001.1"/>
</dbReference>
<evidence type="ECO:0000256" key="3">
    <source>
        <dbReference type="ARBA" id="ARBA00010736"/>
    </source>
</evidence>
<evidence type="ECO:0000256" key="2">
    <source>
        <dbReference type="ARBA" id="ARBA00004496"/>
    </source>
</evidence>
<sequence>MVEKNYTVIEKSGIHARPATMLVQASTKFKSDVNLVFNGKSVNLKSIMGVMALGIPNGSVITIVTSGPDENEALATLTETIKNQGLGE</sequence>